<name>A0A1Y2G6K5_9BASI</name>
<dbReference type="InParanoid" id="A0A1Y2G6K5"/>
<evidence type="ECO:0000256" key="1">
    <source>
        <dbReference type="ARBA" id="ARBA00004481"/>
    </source>
</evidence>
<keyword evidence="7" id="KW-0653">Protein transport</keyword>
<comment type="caution">
    <text evidence="12">The sequence shown here is derived from an EMBL/GenBank/DDBJ whole genome shotgun (WGS) entry which is preliminary data.</text>
</comment>
<feature type="region of interest" description="Disordered" evidence="9">
    <location>
        <begin position="190"/>
        <end position="349"/>
    </location>
</feature>
<evidence type="ECO:0000259" key="11">
    <source>
        <dbReference type="Pfam" id="PF18097"/>
    </source>
</evidence>
<evidence type="ECO:0000256" key="2">
    <source>
        <dbReference type="ARBA" id="ARBA00004496"/>
    </source>
</evidence>
<gene>
    <name evidence="12" type="ORF">BCR35DRAFT_298870</name>
</gene>
<evidence type="ECO:0000256" key="6">
    <source>
        <dbReference type="ARBA" id="ARBA00022753"/>
    </source>
</evidence>
<keyword evidence="13" id="KW-1185">Reference proteome</keyword>
<feature type="compositionally biased region" description="Pro residues" evidence="9">
    <location>
        <begin position="324"/>
        <end position="343"/>
    </location>
</feature>
<accession>A0A1Y2G6K5</accession>
<feature type="region of interest" description="Disordered" evidence="9">
    <location>
        <begin position="152"/>
        <end position="173"/>
    </location>
</feature>
<feature type="compositionally biased region" description="Pro residues" evidence="9">
    <location>
        <begin position="302"/>
        <end position="315"/>
    </location>
</feature>
<dbReference type="InterPro" id="IPR041212">
    <property type="entry name" value="Vta1_C"/>
</dbReference>
<dbReference type="GO" id="GO:0010008">
    <property type="term" value="C:endosome membrane"/>
    <property type="evidence" value="ECO:0007669"/>
    <property type="project" value="UniProtKB-SubCell"/>
</dbReference>
<dbReference type="Proteomes" id="UP000193467">
    <property type="component" value="Unassembled WGS sequence"/>
</dbReference>
<feature type="compositionally biased region" description="Low complexity" evidence="9">
    <location>
        <begin position="229"/>
        <end position="242"/>
    </location>
</feature>
<evidence type="ECO:0000259" key="10">
    <source>
        <dbReference type="Pfam" id="PF04652"/>
    </source>
</evidence>
<feature type="compositionally biased region" description="Pro residues" evidence="9">
    <location>
        <begin position="282"/>
        <end position="294"/>
    </location>
</feature>
<organism evidence="12 13">
    <name type="scientific">Leucosporidium creatinivorum</name>
    <dbReference type="NCBI Taxonomy" id="106004"/>
    <lineage>
        <taxon>Eukaryota</taxon>
        <taxon>Fungi</taxon>
        <taxon>Dikarya</taxon>
        <taxon>Basidiomycota</taxon>
        <taxon>Pucciniomycotina</taxon>
        <taxon>Microbotryomycetes</taxon>
        <taxon>Leucosporidiales</taxon>
        <taxon>Leucosporidium</taxon>
    </lineage>
</organism>
<feature type="domain" description="Vta1/callose synthase N-terminal" evidence="10">
    <location>
        <begin position="11"/>
        <end position="152"/>
    </location>
</feature>
<evidence type="ECO:0000256" key="4">
    <source>
        <dbReference type="ARBA" id="ARBA00022448"/>
    </source>
</evidence>
<feature type="domain" description="Vta1 C-terminal" evidence="11">
    <location>
        <begin position="360"/>
        <end position="394"/>
    </location>
</feature>
<dbReference type="PANTHER" id="PTHR46009">
    <property type="entry name" value="VACUOLAR PROTEIN SORTING-ASSOCIATED PROTEIN VTA1 HOMOLOG"/>
    <property type="match status" value="1"/>
</dbReference>
<feature type="compositionally biased region" description="Polar residues" evidence="9">
    <location>
        <begin position="254"/>
        <end position="265"/>
    </location>
</feature>
<dbReference type="GO" id="GO:0032511">
    <property type="term" value="P:late endosome to vacuole transport via multivesicular body sorting pathway"/>
    <property type="evidence" value="ECO:0007669"/>
    <property type="project" value="InterPro"/>
</dbReference>
<dbReference type="GO" id="GO:0005771">
    <property type="term" value="C:multivesicular body"/>
    <property type="evidence" value="ECO:0007669"/>
    <property type="project" value="TreeGrafter"/>
</dbReference>
<dbReference type="PRINTS" id="PR01217">
    <property type="entry name" value="PRICHEXTENSN"/>
</dbReference>
<evidence type="ECO:0000256" key="8">
    <source>
        <dbReference type="ARBA" id="ARBA00023136"/>
    </source>
</evidence>
<sequence>MSDVPADLKPIGAYLARAKELATAEPVISYWATYYALQQALRIGAKSAESGAFLVGLMDKLEAMKEQLADNEAATDDAAAAVYVRNFGVALFQAADNDDRAGKATRLTAKKFLAAANFLELLSIFGEIPSENLDKIKYAKWKASDIAKAFREGRKPVPGPAGGLAEDEELGSAEVTADEAKELAKELAALGTTEERGDAVLGEGSPAQSTRSSITAVSPPAAAAPPSAPDSYPFPDSSSVPVLSPGPIPEEYEQPQTPAFPSFLNTPTTTPGEPREGESLTPTPPADAPPPLPPTHQTSDLAPPPIPPPSAPPAFPSAVLPTAPSLPHPAPSAPAPPAPPPHVAPVAHTAVPDSLDPMVVASIQKHAKWAISALNYDDLDTARKELRAALAMLGG</sequence>
<keyword evidence="5" id="KW-0963">Cytoplasm</keyword>
<evidence type="ECO:0000313" key="12">
    <source>
        <dbReference type="EMBL" id="ORY91631.1"/>
    </source>
</evidence>
<dbReference type="GO" id="GO:0015031">
    <property type="term" value="P:protein transport"/>
    <property type="evidence" value="ECO:0007669"/>
    <property type="project" value="UniProtKB-KW"/>
</dbReference>
<dbReference type="PANTHER" id="PTHR46009:SF1">
    <property type="entry name" value="VACUOLAR PROTEIN SORTING-ASSOCIATED PROTEIN VTA1 HOMOLOG"/>
    <property type="match status" value="1"/>
</dbReference>
<dbReference type="EMBL" id="MCGR01000002">
    <property type="protein sequence ID" value="ORY91631.1"/>
    <property type="molecule type" value="Genomic_DNA"/>
</dbReference>
<dbReference type="AlphaFoldDB" id="A0A1Y2G6K5"/>
<evidence type="ECO:0000256" key="7">
    <source>
        <dbReference type="ARBA" id="ARBA00022927"/>
    </source>
</evidence>
<dbReference type="FunCoup" id="A0A1Y2G6K5">
    <property type="interactions" value="337"/>
</dbReference>
<protein>
    <submittedName>
        <fullName evidence="12">Vta1 like-domain-containing protein</fullName>
    </submittedName>
</protein>
<reference evidence="12 13" key="1">
    <citation type="submission" date="2016-07" db="EMBL/GenBank/DDBJ databases">
        <title>Pervasive Adenine N6-methylation of Active Genes in Fungi.</title>
        <authorList>
            <consortium name="DOE Joint Genome Institute"/>
            <person name="Mondo S.J."/>
            <person name="Dannebaum R.O."/>
            <person name="Kuo R.C."/>
            <person name="Labutti K."/>
            <person name="Haridas S."/>
            <person name="Kuo A."/>
            <person name="Salamov A."/>
            <person name="Ahrendt S.R."/>
            <person name="Lipzen A."/>
            <person name="Sullivan W."/>
            <person name="Andreopoulos W.B."/>
            <person name="Clum A."/>
            <person name="Lindquist E."/>
            <person name="Daum C."/>
            <person name="Ramamoorthy G.K."/>
            <person name="Gryganskyi A."/>
            <person name="Culley D."/>
            <person name="Magnuson J.K."/>
            <person name="James T.Y."/>
            <person name="O'Malley M.A."/>
            <person name="Stajich J.E."/>
            <person name="Spatafora J.W."/>
            <person name="Visel A."/>
            <person name="Grigoriev I.V."/>
        </authorList>
    </citation>
    <scope>NUCLEOTIDE SEQUENCE [LARGE SCALE GENOMIC DNA]</scope>
    <source>
        <strain evidence="12 13">62-1032</strain>
    </source>
</reference>
<evidence type="ECO:0000313" key="13">
    <source>
        <dbReference type="Proteomes" id="UP000193467"/>
    </source>
</evidence>
<evidence type="ECO:0000256" key="3">
    <source>
        <dbReference type="ARBA" id="ARBA00007895"/>
    </source>
</evidence>
<comment type="similarity">
    <text evidence="3">Belongs to the VTA1 family.</text>
</comment>
<feature type="compositionally biased region" description="Polar residues" evidence="9">
    <location>
        <begin position="206"/>
        <end position="215"/>
    </location>
</feature>
<comment type="subcellular location">
    <subcellularLocation>
        <location evidence="2">Cytoplasm</location>
    </subcellularLocation>
    <subcellularLocation>
        <location evidence="1">Endosome membrane</location>
        <topology evidence="1">Peripheral membrane protein</topology>
    </subcellularLocation>
</comment>
<keyword evidence="4" id="KW-0813">Transport</keyword>
<dbReference type="OrthoDB" id="391137at2759"/>
<dbReference type="InterPro" id="IPR039431">
    <property type="entry name" value="Vta1/CALS_N"/>
</dbReference>
<keyword evidence="6" id="KW-0967">Endosome</keyword>
<keyword evidence="8" id="KW-0472">Membrane</keyword>
<proteinExistence type="inferred from homology"/>
<dbReference type="InterPro" id="IPR023175">
    <property type="entry name" value="Vta1/CALS_N_sf"/>
</dbReference>
<dbReference type="STRING" id="106004.A0A1Y2G6K5"/>
<dbReference type="Pfam" id="PF04652">
    <property type="entry name" value="Vta1"/>
    <property type="match status" value="1"/>
</dbReference>
<dbReference type="Gene3D" id="1.25.40.270">
    <property type="entry name" value="Vacuolar protein sorting-associated protein vta1"/>
    <property type="match status" value="1"/>
</dbReference>
<evidence type="ECO:0000256" key="9">
    <source>
        <dbReference type="SAM" id="MobiDB-lite"/>
    </source>
</evidence>
<dbReference type="InterPro" id="IPR044538">
    <property type="entry name" value="Vta1-like"/>
</dbReference>
<dbReference type="Gene3D" id="1.20.5.420">
    <property type="entry name" value="Immunoglobulin FC, subunit C"/>
    <property type="match status" value="1"/>
</dbReference>
<dbReference type="Pfam" id="PF18097">
    <property type="entry name" value="Vta1_C"/>
    <property type="match status" value="1"/>
</dbReference>
<evidence type="ECO:0000256" key="5">
    <source>
        <dbReference type="ARBA" id="ARBA00022490"/>
    </source>
</evidence>